<sequence>MTDLLKAYQAGGGRSGICSARVIHNGFTAEQMAPEFYFYPASGEEGNTVQAIISASVVLWVTHALVLMVVR</sequence>
<evidence type="ECO:0000313" key="3">
    <source>
        <dbReference type="Proteomes" id="UP001557465"/>
    </source>
</evidence>
<accession>A0ABV3TLL6</accession>
<dbReference type="EMBL" id="JBFRYC010000006">
    <property type="protein sequence ID" value="MEX1662234.1"/>
    <property type="molecule type" value="Genomic_DNA"/>
</dbReference>
<comment type="caution">
    <text evidence="2">The sequence shown here is derived from an EMBL/GenBank/DDBJ whole genome shotgun (WGS) entry which is preliminary data.</text>
</comment>
<dbReference type="Proteomes" id="UP001557465">
    <property type="component" value="Unassembled WGS sequence"/>
</dbReference>
<feature type="transmembrane region" description="Helical" evidence="1">
    <location>
        <begin position="49"/>
        <end position="70"/>
    </location>
</feature>
<gene>
    <name evidence="2" type="ORF">AB4874_11335</name>
</gene>
<organism evidence="2 3">
    <name type="scientific">Thioclava arctica</name>
    <dbReference type="NCBI Taxonomy" id="3238301"/>
    <lineage>
        <taxon>Bacteria</taxon>
        <taxon>Pseudomonadati</taxon>
        <taxon>Pseudomonadota</taxon>
        <taxon>Alphaproteobacteria</taxon>
        <taxon>Rhodobacterales</taxon>
        <taxon>Paracoccaceae</taxon>
        <taxon>Thioclava</taxon>
    </lineage>
</organism>
<keyword evidence="1" id="KW-0472">Membrane</keyword>
<keyword evidence="1" id="KW-1133">Transmembrane helix</keyword>
<evidence type="ECO:0000256" key="1">
    <source>
        <dbReference type="SAM" id="Phobius"/>
    </source>
</evidence>
<reference evidence="2 3" key="1">
    <citation type="journal article" date="2011" name="Int. J. Syst. Evol. Microbiol.">
        <title>Zhongshania antarctica gen. nov., sp. nov. and Zhongshania guokunii sp. nov., gammaproteobacteria respectively isolated from coastal attached (fast) ice and surface seawater of the Antarctic.</title>
        <authorList>
            <person name="Li H.J."/>
            <person name="Zhang X.Y."/>
            <person name="Chen C.X."/>
            <person name="Zhang Y.J."/>
            <person name="Gao Z.M."/>
            <person name="Yu Y."/>
            <person name="Chen X.L."/>
            <person name="Chen B."/>
            <person name="Zhang Y.Z."/>
        </authorList>
    </citation>
    <scope>NUCLEOTIDE SEQUENCE [LARGE SCALE GENOMIC DNA]</scope>
    <source>
        <strain evidence="2 3">15-R06ZXC-3</strain>
    </source>
</reference>
<evidence type="ECO:0000313" key="2">
    <source>
        <dbReference type="EMBL" id="MEX1662234.1"/>
    </source>
</evidence>
<keyword evidence="1" id="KW-0812">Transmembrane</keyword>
<proteinExistence type="predicted"/>
<dbReference type="RefSeq" id="WP_368392075.1">
    <property type="nucleotide sequence ID" value="NZ_JBFRYC010000006.1"/>
</dbReference>
<name>A0ABV3TLL6_9RHOB</name>
<protein>
    <submittedName>
        <fullName evidence="2">Uncharacterized protein</fullName>
    </submittedName>
</protein>
<keyword evidence="3" id="KW-1185">Reference proteome</keyword>